<sequence>MVPEKTALKHVYWKYPKSAPSLTVVGDSQTKHIYQYFDPAVNETAAFVSQCGASISDVPALLDSVPQNTTTIVLHVGTIDLAQVSARKAFDSYCEVINHIAKERPEVIRIYATLILPRTSNRRRGYSSATFVRCFNQEACYFNTLLKKFCRRSRLVFFLDHRFEWLPPHRVLAADGLHPNFEGISLMACHIRHLCYKPSSATYHSWLDSAPSNPPQNCTKEPCVEGPSSYPALLMGQTTNGSPSQKESSPRNRKTQGHRKKAASKNRPKNTAAIASSAEQSPSARDATGSSPKGPRYELRRAHTKAVDDAPAN</sequence>
<dbReference type="EMBL" id="CM023478">
    <property type="protein sequence ID" value="KAH7933005.1"/>
    <property type="molecule type" value="Genomic_DNA"/>
</dbReference>
<dbReference type="Proteomes" id="UP000821865">
    <property type="component" value="Chromosome 9"/>
</dbReference>
<protein>
    <submittedName>
        <fullName evidence="1">Uncharacterized protein</fullName>
    </submittedName>
</protein>
<gene>
    <name evidence="1" type="ORF">HPB49_006498</name>
</gene>
<accession>A0ACB8C2G0</accession>
<reference evidence="1" key="1">
    <citation type="submission" date="2020-05" db="EMBL/GenBank/DDBJ databases">
        <title>Large-scale comparative analyses of tick genomes elucidate their genetic diversity and vector capacities.</title>
        <authorList>
            <person name="Jia N."/>
            <person name="Wang J."/>
            <person name="Shi W."/>
            <person name="Du L."/>
            <person name="Sun Y."/>
            <person name="Zhan W."/>
            <person name="Jiang J."/>
            <person name="Wang Q."/>
            <person name="Zhang B."/>
            <person name="Ji P."/>
            <person name="Sakyi L.B."/>
            <person name="Cui X."/>
            <person name="Yuan T."/>
            <person name="Jiang B."/>
            <person name="Yang W."/>
            <person name="Lam T.T.-Y."/>
            <person name="Chang Q."/>
            <person name="Ding S."/>
            <person name="Wang X."/>
            <person name="Zhu J."/>
            <person name="Ruan X."/>
            <person name="Zhao L."/>
            <person name="Wei J."/>
            <person name="Que T."/>
            <person name="Du C."/>
            <person name="Cheng J."/>
            <person name="Dai P."/>
            <person name="Han X."/>
            <person name="Huang E."/>
            <person name="Gao Y."/>
            <person name="Liu J."/>
            <person name="Shao H."/>
            <person name="Ye R."/>
            <person name="Li L."/>
            <person name="Wei W."/>
            <person name="Wang X."/>
            <person name="Wang C."/>
            <person name="Yang T."/>
            <person name="Huo Q."/>
            <person name="Li W."/>
            <person name="Guo W."/>
            <person name="Chen H."/>
            <person name="Zhou L."/>
            <person name="Ni X."/>
            <person name="Tian J."/>
            <person name="Zhou Y."/>
            <person name="Sheng Y."/>
            <person name="Liu T."/>
            <person name="Pan Y."/>
            <person name="Xia L."/>
            <person name="Li J."/>
            <person name="Zhao F."/>
            <person name="Cao W."/>
        </authorList>
    </citation>
    <scope>NUCLEOTIDE SEQUENCE</scope>
    <source>
        <strain evidence="1">Dsil-2018</strain>
    </source>
</reference>
<evidence type="ECO:0000313" key="2">
    <source>
        <dbReference type="Proteomes" id="UP000821865"/>
    </source>
</evidence>
<keyword evidence="2" id="KW-1185">Reference proteome</keyword>
<organism evidence="1 2">
    <name type="scientific">Dermacentor silvarum</name>
    <name type="common">Tick</name>
    <dbReference type="NCBI Taxonomy" id="543639"/>
    <lineage>
        <taxon>Eukaryota</taxon>
        <taxon>Metazoa</taxon>
        <taxon>Ecdysozoa</taxon>
        <taxon>Arthropoda</taxon>
        <taxon>Chelicerata</taxon>
        <taxon>Arachnida</taxon>
        <taxon>Acari</taxon>
        <taxon>Parasitiformes</taxon>
        <taxon>Ixodida</taxon>
        <taxon>Ixodoidea</taxon>
        <taxon>Ixodidae</taxon>
        <taxon>Rhipicephalinae</taxon>
        <taxon>Dermacentor</taxon>
    </lineage>
</organism>
<comment type="caution">
    <text evidence="1">The sequence shown here is derived from an EMBL/GenBank/DDBJ whole genome shotgun (WGS) entry which is preliminary data.</text>
</comment>
<evidence type="ECO:0000313" key="1">
    <source>
        <dbReference type="EMBL" id="KAH7933005.1"/>
    </source>
</evidence>
<name>A0ACB8C2G0_DERSI</name>
<proteinExistence type="predicted"/>